<evidence type="ECO:0000313" key="1">
    <source>
        <dbReference type="EMBL" id="JAH08258.1"/>
    </source>
</evidence>
<organism evidence="1">
    <name type="scientific">Anguilla anguilla</name>
    <name type="common">European freshwater eel</name>
    <name type="synonym">Muraena anguilla</name>
    <dbReference type="NCBI Taxonomy" id="7936"/>
    <lineage>
        <taxon>Eukaryota</taxon>
        <taxon>Metazoa</taxon>
        <taxon>Chordata</taxon>
        <taxon>Craniata</taxon>
        <taxon>Vertebrata</taxon>
        <taxon>Euteleostomi</taxon>
        <taxon>Actinopterygii</taxon>
        <taxon>Neopterygii</taxon>
        <taxon>Teleostei</taxon>
        <taxon>Anguilliformes</taxon>
        <taxon>Anguillidae</taxon>
        <taxon>Anguilla</taxon>
    </lineage>
</organism>
<accession>A0A0E9PWN7</accession>
<reference evidence="1" key="1">
    <citation type="submission" date="2014-11" db="EMBL/GenBank/DDBJ databases">
        <authorList>
            <person name="Amaro Gonzalez C."/>
        </authorList>
    </citation>
    <scope>NUCLEOTIDE SEQUENCE</scope>
</reference>
<name>A0A0E9PWN7_ANGAN</name>
<reference evidence="1" key="2">
    <citation type="journal article" date="2015" name="Fish Shellfish Immunol.">
        <title>Early steps in the European eel (Anguilla anguilla)-Vibrio vulnificus interaction in the gills: Role of the RtxA13 toxin.</title>
        <authorList>
            <person name="Callol A."/>
            <person name="Pajuelo D."/>
            <person name="Ebbesson L."/>
            <person name="Teles M."/>
            <person name="MacKenzie S."/>
            <person name="Amaro C."/>
        </authorList>
    </citation>
    <scope>NUCLEOTIDE SEQUENCE</scope>
</reference>
<sequence length="25" mass="2859">MGTNIPTLSLIQQVQKILSRYVWLG</sequence>
<proteinExistence type="predicted"/>
<protein>
    <submittedName>
        <fullName evidence="1">Uncharacterized protein</fullName>
    </submittedName>
</protein>
<dbReference type="AlphaFoldDB" id="A0A0E9PWN7"/>
<dbReference type="EMBL" id="GBXM01100319">
    <property type="protein sequence ID" value="JAH08258.1"/>
    <property type="molecule type" value="Transcribed_RNA"/>
</dbReference>